<evidence type="ECO:0000313" key="2">
    <source>
        <dbReference type="EMBL" id="MFA9478566.1"/>
    </source>
</evidence>
<reference evidence="2 3" key="1">
    <citation type="submission" date="2024-08" db="EMBL/GenBank/DDBJ databases">
        <title>Whole-genome sequencing of halo(alkali)philic microorganisms from hypersaline lakes.</title>
        <authorList>
            <person name="Sorokin D.Y."/>
            <person name="Merkel A.Y."/>
            <person name="Messina E."/>
            <person name="Yakimov M."/>
        </authorList>
    </citation>
    <scope>NUCLEOTIDE SEQUENCE [LARGE SCALE GENOMIC DNA]</scope>
    <source>
        <strain evidence="2 3">AB-hyl4</strain>
    </source>
</reference>
<dbReference type="Pfam" id="PF12728">
    <property type="entry name" value="HTH_17"/>
    <property type="match status" value="1"/>
</dbReference>
<comment type="caution">
    <text evidence="2">The sequence shown here is derived from an EMBL/GenBank/DDBJ whole genome shotgun (WGS) entry which is preliminary data.</text>
</comment>
<organism evidence="2 3">
    <name type="scientific">Natronomicrosphaera hydrolytica</name>
    <dbReference type="NCBI Taxonomy" id="3242702"/>
    <lineage>
        <taxon>Bacteria</taxon>
        <taxon>Pseudomonadati</taxon>
        <taxon>Planctomycetota</taxon>
        <taxon>Phycisphaerae</taxon>
        <taxon>Phycisphaerales</taxon>
        <taxon>Phycisphaeraceae</taxon>
        <taxon>Natronomicrosphaera</taxon>
    </lineage>
</organism>
<evidence type="ECO:0000259" key="1">
    <source>
        <dbReference type="Pfam" id="PF12728"/>
    </source>
</evidence>
<accession>A0ABV4U4V1</accession>
<evidence type="ECO:0000313" key="3">
    <source>
        <dbReference type="Proteomes" id="UP001575105"/>
    </source>
</evidence>
<dbReference type="EMBL" id="JBGUBD010000005">
    <property type="protein sequence ID" value="MFA9478566.1"/>
    <property type="molecule type" value="Genomic_DNA"/>
</dbReference>
<keyword evidence="3" id="KW-1185">Reference proteome</keyword>
<dbReference type="Proteomes" id="UP001575105">
    <property type="component" value="Unassembled WGS sequence"/>
</dbReference>
<gene>
    <name evidence="2" type="ORF">ACERK3_09685</name>
</gene>
<sequence>MTATAPTLPDLLTPEETARLLRLSTKSLANDRCNGRGLAYVKLRGRIRYRRADVMQFIESATVRHGDGEAA</sequence>
<proteinExistence type="predicted"/>
<feature type="domain" description="Helix-turn-helix" evidence="1">
    <location>
        <begin position="11"/>
        <end position="60"/>
    </location>
</feature>
<dbReference type="InterPro" id="IPR041657">
    <property type="entry name" value="HTH_17"/>
</dbReference>
<protein>
    <submittedName>
        <fullName evidence="2">Helix-turn-helix domain-containing protein</fullName>
    </submittedName>
</protein>
<name>A0ABV4U4V1_9BACT</name>
<dbReference type="RefSeq" id="WP_425345492.1">
    <property type="nucleotide sequence ID" value="NZ_JBGUBD010000005.1"/>
</dbReference>